<evidence type="ECO:0000256" key="3">
    <source>
        <dbReference type="ARBA" id="ARBA00022679"/>
    </source>
</evidence>
<protein>
    <submittedName>
        <fullName evidence="6">Glycosyltransferase family 2 protein</fullName>
    </submittedName>
</protein>
<dbReference type="InterPro" id="IPR029044">
    <property type="entry name" value="Nucleotide-diphossugar_trans"/>
</dbReference>
<keyword evidence="4" id="KW-0472">Membrane</keyword>
<sequence length="336" mass="38609">MLVSFCVIAYNEEKAIKSLFQDIREQDYPHGEMEIILVNAMSTDKTRELMEQFAEEKNGFRRVVILDNEKKIQAAGWNIAIRAAKGDIIMRIDAHTMIPKEFVSKNVQCIQTGEDVSGGPRPNISEEDTPWRHTLLLAESSMFGSSIAPYRKGHHKTYVKSVFHGAYRKEVFQKAGLFNENLGRTEDNEMHYRIRKAGYRICYSPEIVSYQNIRNSWSKMLKQKYGNGYWIGLTLGVCPQCFSFYHFVPLLFILSILLTVIGAAVGCAVPFCILSIVYLIVNLLMSLLAIKKQKFYCQYLVLPVIFFSLHIAYGFGTLVGIIKMPFWRKKVREKNE</sequence>
<evidence type="ECO:0000313" key="7">
    <source>
        <dbReference type="Proteomes" id="UP001652394"/>
    </source>
</evidence>
<evidence type="ECO:0000256" key="4">
    <source>
        <dbReference type="SAM" id="Phobius"/>
    </source>
</evidence>
<reference evidence="6 7" key="1">
    <citation type="journal article" date="2021" name="ISME Commun">
        <title>Automated analysis of genomic sequences facilitates high-throughput and comprehensive description of bacteria.</title>
        <authorList>
            <person name="Hitch T.C.A."/>
        </authorList>
    </citation>
    <scope>NUCLEOTIDE SEQUENCE [LARGE SCALE GENOMIC DNA]</scope>
    <source>
        <strain evidence="6 7">H2_18</strain>
    </source>
</reference>
<comment type="similarity">
    <text evidence="1">Belongs to the glycosyltransferase 2 family.</text>
</comment>
<dbReference type="EMBL" id="JAOQJX010000012">
    <property type="protein sequence ID" value="MCU6747768.1"/>
    <property type="molecule type" value="Genomic_DNA"/>
</dbReference>
<feature type="transmembrane region" description="Helical" evidence="4">
    <location>
        <begin position="296"/>
        <end position="322"/>
    </location>
</feature>
<comment type="caution">
    <text evidence="6">The sequence shown here is derived from an EMBL/GenBank/DDBJ whole genome shotgun (WGS) entry which is preliminary data.</text>
</comment>
<evidence type="ECO:0000259" key="5">
    <source>
        <dbReference type="Pfam" id="PF00535"/>
    </source>
</evidence>
<dbReference type="SUPFAM" id="SSF53448">
    <property type="entry name" value="Nucleotide-diphospho-sugar transferases"/>
    <property type="match status" value="1"/>
</dbReference>
<evidence type="ECO:0000313" key="6">
    <source>
        <dbReference type="EMBL" id="MCU6747768.1"/>
    </source>
</evidence>
<evidence type="ECO:0000256" key="2">
    <source>
        <dbReference type="ARBA" id="ARBA00022676"/>
    </source>
</evidence>
<feature type="transmembrane region" description="Helical" evidence="4">
    <location>
        <begin position="251"/>
        <end position="284"/>
    </location>
</feature>
<keyword evidence="3" id="KW-0808">Transferase</keyword>
<dbReference type="Pfam" id="PF00535">
    <property type="entry name" value="Glycos_transf_2"/>
    <property type="match status" value="1"/>
</dbReference>
<proteinExistence type="inferred from homology"/>
<dbReference type="PANTHER" id="PTHR43630:SF1">
    <property type="entry name" value="POLY-BETA-1,6-N-ACETYL-D-GLUCOSAMINE SYNTHASE"/>
    <property type="match status" value="1"/>
</dbReference>
<evidence type="ECO:0000256" key="1">
    <source>
        <dbReference type="ARBA" id="ARBA00006739"/>
    </source>
</evidence>
<name>A0ABT2TBW3_9FIRM</name>
<dbReference type="Gene3D" id="3.90.550.10">
    <property type="entry name" value="Spore Coat Polysaccharide Biosynthesis Protein SpsA, Chain A"/>
    <property type="match status" value="1"/>
</dbReference>
<gene>
    <name evidence="6" type="ORF">OCV51_08905</name>
</gene>
<dbReference type="InterPro" id="IPR001173">
    <property type="entry name" value="Glyco_trans_2-like"/>
</dbReference>
<dbReference type="CDD" id="cd02525">
    <property type="entry name" value="Succinoglycan_BP_ExoA"/>
    <property type="match status" value="1"/>
</dbReference>
<keyword evidence="7" id="KW-1185">Reference proteome</keyword>
<keyword evidence="4" id="KW-1133">Transmembrane helix</keyword>
<dbReference type="PANTHER" id="PTHR43630">
    <property type="entry name" value="POLY-BETA-1,6-N-ACETYL-D-GLUCOSAMINE SYNTHASE"/>
    <property type="match status" value="1"/>
</dbReference>
<accession>A0ABT2TBW3</accession>
<dbReference type="RefSeq" id="WP_059069013.1">
    <property type="nucleotide sequence ID" value="NZ_JAOQJX010000012.1"/>
</dbReference>
<organism evidence="6 7">
    <name type="scientific">Faecalicatena acetigenes</name>
    <dbReference type="NCBI Taxonomy" id="2981790"/>
    <lineage>
        <taxon>Bacteria</taxon>
        <taxon>Bacillati</taxon>
        <taxon>Bacillota</taxon>
        <taxon>Clostridia</taxon>
        <taxon>Lachnospirales</taxon>
        <taxon>Lachnospiraceae</taxon>
        <taxon>Faecalicatena</taxon>
    </lineage>
</organism>
<keyword evidence="2" id="KW-0328">Glycosyltransferase</keyword>
<keyword evidence="4" id="KW-0812">Transmembrane</keyword>
<feature type="domain" description="Glycosyltransferase 2-like" evidence="5">
    <location>
        <begin position="4"/>
        <end position="174"/>
    </location>
</feature>
<dbReference type="Proteomes" id="UP001652394">
    <property type="component" value="Unassembled WGS sequence"/>
</dbReference>